<dbReference type="RefSeq" id="WP_166654427.1">
    <property type="nucleotide sequence ID" value="NZ_SNZH01000056.1"/>
</dbReference>
<proteinExistence type="predicted"/>
<dbReference type="Proteomes" id="UP000295293">
    <property type="component" value="Unassembled WGS sequence"/>
</dbReference>
<evidence type="ECO:0000313" key="3">
    <source>
        <dbReference type="Proteomes" id="UP000295293"/>
    </source>
</evidence>
<accession>A0A4R6YDZ1</accession>
<protein>
    <recommendedName>
        <fullName evidence="4">WD40 repeat protein</fullName>
    </recommendedName>
</protein>
<sequence length="120" mass="13152">LPNLQERAPGYRAVTPLLQSDDGETTKPQLSADGQNIDFYSSRGSLAEDGNGRFFDVFVASGHADGIFCRRLAERMPHLANALKQFRMDVVARPGTMRKRSIARATSRNDVSGVKGVETI</sequence>
<reference evidence="2 3" key="1">
    <citation type="submission" date="2019-03" db="EMBL/GenBank/DDBJ databases">
        <title>Genomic Encyclopedia of Type Strains, Phase IV (KMG-IV): sequencing the most valuable type-strain genomes for metagenomic binning, comparative biology and taxonomic classification.</title>
        <authorList>
            <person name="Goeker M."/>
        </authorList>
    </citation>
    <scope>NUCLEOTIDE SEQUENCE [LARGE SCALE GENOMIC DNA]</scope>
    <source>
        <strain evidence="2 3">DSM 21667</strain>
    </source>
</reference>
<evidence type="ECO:0008006" key="4">
    <source>
        <dbReference type="Google" id="ProtNLM"/>
    </source>
</evidence>
<dbReference type="AlphaFoldDB" id="A0A4R6YDZ1"/>
<evidence type="ECO:0000313" key="2">
    <source>
        <dbReference type="EMBL" id="TDR34208.1"/>
    </source>
</evidence>
<gene>
    <name evidence="2" type="ORF">DFR29_1562</name>
</gene>
<feature type="non-terminal residue" evidence="2">
    <location>
        <position position="1"/>
    </location>
</feature>
<keyword evidence="3" id="KW-1185">Reference proteome</keyword>
<organism evidence="2 3">
    <name type="scientific">Tahibacter aquaticus</name>
    <dbReference type="NCBI Taxonomy" id="520092"/>
    <lineage>
        <taxon>Bacteria</taxon>
        <taxon>Pseudomonadati</taxon>
        <taxon>Pseudomonadota</taxon>
        <taxon>Gammaproteobacteria</taxon>
        <taxon>Lysobacterales</taxon>
        <taxon>Rhodanobacteraceae</taxon>
        <taxon>Tahibacter</taxon>
    </lineage>
</organism>
<feature type="region of interest" description="Disordered" evidence="1">
    <location>
        <begin position="1"/>
        <end position="35"/>
    </location>
</feature>
<dbReference type="EMBL" id="SNZH01000056">
    <property type="protein sequence ID" value="TDR34208.1"/>
    <property type="molecule type" value="Genomic_DNA"/>
</dbReference>
<evidence type="ECO:0000256" key="1">
    <source>
        <dbReference type="SAM" id="MobiDB-lite"/>
    </source>
</evidence>
<name>A0A4R6YDZ1_9GAMM</name>
<feature type="compositionally biased region" description="Polar residues" evidence="1">
    <location>
        <begin position="26"/>
        <end position="35"/>
    </location>
</feature>
<comment type="caution">
    <text evidence="2">The sequence shown here is derived from an EMBL/GenBank/DDBJ whole genome shotgun (WGS) entry which is preliminary data.</text>
</comment>